<dbReference type="InterPro" id="IPR001623">
    <property type="entry name" value="DnaJ_domain"/>
</dbReference>
<protein>
    <recommendedName>
        <fullName evidence="3">J domain-containing protein</fullName>
    </recommendedName>
</protein>
<sequence length="597" mass="65976">MQRESPLSTAEELASASNRNTSEAGVYHPGSQGGTHRSQEALSSSLPAAAQGSESEAKESIAISSGAREPVIHRPRGAGLPPDVGVVIIDDDEEEEEDEEGKDDGADVGDSSDDTDNFSSSEDDSDSDDCQVLSWRPPQKKPALQTQRFWREPGHNAKVHGPESTQRFGREKESSDIEVMHGSQGIIRRQWEEAALKRRMGRAMHSEGSKAGRHRVGAQASNLGRGNAASAPGREEKGTSQLEKQGNNTGQQAQTTSQGLAESVATSTDSEDQTGIESRVRGESGIDVDPHASTNEEQLPDLGKSSVGRQEFEKLFPSSSRGLQEVPVDIPNLFQARTSGVDVVEELDDRYPLGEPHKWTPSPYDERVTPQRIDGASTSRQGEFRGVTDNSLLTPKMIPDLNIKDGRAIEISSEALTGLGLITEREKMKQSVEFQLADEEEWARRDLELQRQAQEVQKLRKRKRAEADRKMEMENRQKQRLEEIRLLQQKEEWNMGLKEQLRGQVQKELESKASGCSDMATLLRRLGIAVEGGLYPSPQEVNAAYKKALLRFHPDRASALAQGDPRQQVQAEETFKLISRLKNTLSLVASPMFNPFR</sequence>
<feature type="compositionally biased region" description="Low complexity" evidence="2">
    <location>
        <begin position="245"/>
        <end position="259"/>
    </location>
</feature>
<feature type="coiled-coil region" evidence="1">
    <location>
        <begin position="449"/>
        <end position="490"/>
    </location>
</feature>
<feature type="compositionally biased region" description="Polar residues" evidence="2">
    <location>
        <begin position="34"/>
        <end position="46"/>
    </location>
</feature>
<dbReference type="SUPFAM" id="SSF46565">
    <property type="entry name" value="Chaperone J-domain"/>
    <property type="match status" value="1"/>
</dbReference>
<dbReference type="PANTHER" id="PTHR36335">
    <property type="entry name" value="CHAPERONE DNAJ-DOMAIN SUPERFAMILY PROTEIN"/>
    <property type="match status" value="1"/>
</dbReference>
<feature type="compositionally biased region" description="Basic and acidic residues" evidence="2">
    <location>
        <begin position="168"/>
        <end position="179"/>
    </location>
</feature>
<keyword evidence="1" id="KW-0175">Coiled coil</keyword>
<dbReference type="Gene3D" id="1.10.287.110">
    <property type="entry name" value="DnaJ domain"/>
    <property type="match status" value="1"/>
</dbReference>
<dbReference type="PANTHER" id="PTHR36335:SF1">
    <property type="entry name" value="CHAPERONE DNAJ-DOMAIN SUPERFAMILY PROTEIN"/>
    <property type="match status" value="1"/>
</dbReference>
<dbReference type="InterPro" id="IPR036869">
    <property type="entry name" value="J_dom_sf"/>
</dbReference>
<evidence type="ECO:0000256" key="1">
    <source>
        <dbReference type="SAM" id="Coils"/>
    </source>
</evidence>
<name>A0ABP0U2U5_9BRYO</name>
<dbReference type="CDD" id="cd06257">
    <property type="entry name" value="DnaJ"/>
    <property type="match status" value="1"/>
</dbReference>
<organism evidence="4 5">
    <name type="scientific">Sphagnum troendelagicum</name>
    <dbReference type="NCBI Taxonomy" id="128251"/>
    <lineage>
        <taxon>Eukaryota</taxon>
        <taxon>Viridiplantae</taxon>
        <taxon>Streptophyta</taxon>
        <taxon>Embryophyta</taxon>
        <taxon>Bryophyta</taxon>
        <taxon>Sphagnophytina</taxon>
        <taxon>Sphagnopsida</taxon>
        <taxon>Sphagnales</taxon>
        <taxon>Sphagnaceae</taxon>
        <taxon>Sphagnum</taxon>
    </lineage>
</organism>
<proteinExistence type="predicted"/>
<feature type="compositionally biased region" description="Acidic residues" evidence="2">
    <location>
        <begin position="89"/>
        <end position="129"/>
    </location>
</feature>
<feature type="region of interest" description="Disordered" evidence="2">
    <location>
        <begin position="1"/>
        <end position="184"/>
    </location>
</feature>
<keyword evidence="5" id="KW-1185">Reference proteome</keyword>
<feature type="region of interest" description="Disordered" evidence="2">
    <location>
        <begin position="198"/>
        <end position="307"/>
    </location>
</feature>
<evidence type="ECO:0000313" key="5">
    <source>
        <dbReference type="Proteomes" id="UP001497512"/>
    </source>
</evidence>
<gene>
    <name evidence="4" type="ORF">CSSPTR1EN2_LOCUS10775</name>
</gene>
<evidence type="ECO:0000259" key="3">
    <source>
        <dbReference type="PROSITE" id="PS50076"/>
    </source>
</evidence>
<evidence type="ECO:0000256" key="2">
    <source>
        <dbReference type="SAM" id="MobiDB-lite"/>
    </source>
</evidence>
<dbReference type="Proteomes" id="UP001497512">
    <property type="component" value="Chromosome 18"/>
</dbReference>
<feature type="domain" description="J" evidence="3">
    <location>
        <begin position="521"/>
        <end position="597"/>
    </location>
</feature>
<dbReference type="PROSITE" id="PS50076">
    <property type="entry name" value="DNAJ_2"/>
    <property type="match status" value="1"/>
</dbReference>
<accession>A0ABP0U2U5</accession>
<evidence type="ECO:0000313" key="4">
    <source>
        <dbReference type="EMBL" id="CAK9211545.1"/>
    </source>
</evidence>
<reference evidence="4" key="1">
    <citation type="submission" date="2024-02" db="EMBL/GenBank/DDBJ databases">
        <authorList>
            <consortium name="ELIXIR-Norway"/>
            <consortium name="Elixir Norway"/>
        </authorList>
    </citation>
    <scope>NUCLEOTIDE SEQUENCE</scope>
</reference>
<dbReference type="EMBL" id="OZ019910">
    <property type="protein sequence ID" value="CAK9211545.1"/>
    <property type="molecule type" value="Genomic_DNA"/>
</dbReference>
<feature type="compositionally biased region" description="Basic and acidic residues" evidence="2">
    <location>
        <begin position="278"/>
        <end position="290"/>
    </location>
</feature>